<keyword evidence="4" id="KW-1185">Reference proteome</keyword>
<dbReference type="Pfam" id="PF03401">
    <property type="entry name" value="TctC"/>
    <property type="match status" value="1"/>
</dbReference>
<organism evidence="3 4">
    <name type="scientific">Pigmentiphaga kullae</name>
    <dbReference type="NCBI Taxonomy" id="151784"/>
    <lineage>
        <taxon>Bacteria</taxon>
        <taxon>Pseudomonadati</taxon>
        <taxon>Pseudomonadota</taxon>
        <taxon>Betaproteobacteria</taxon>
        <taxon>Burkholderiales</taxon>
        <taxon>Alcaligenaceae</taxon>
        <taxon>Pigmentiphaga</taxon>
    </lineage>
</organism>
<dbReference type="Gene3D" id="3.40.190.150">
    <property type="entry name" value="Bordetella uptake gene, domain 1"/>
    <property type="match status" value="1"/>
</dbReference>
<keyword evidence="3" id="KW-0675">Receptor</keyword>
<name>A0A4Q7N810_9BURK</name>
<dbReference type="PANTHER" id="PTHR42928">
    <property type="entry name" value="TRICARBOXYLATE-BINDING PROTEIN"/>
    <property type="match status" value="1"/>
</dbReference>
<evidence type="ECO:0000256" key="2">
    <source>
        <dbReference type="SAM" id="SignalP"/>
    </source>
</evidence>
<feature type="signal peptide" evidence="2">
    <location>
        <begin position="1"/>
        <end position="23"/>
    </location>
</feature>
<dbReference type="SUPFAM" id="SSF53850">
    <property type="entry name" value="Periplasmic binding protein-like II"/>
    <property type="match status" value="1"/>
</dbReference>
<dbReference type="EMBL" id="SGXC01000003">
    <property type="protein sequence ID" value="RZS78149.1"/>
    <property type="molecule type" value="Genomic_DNA"/>
</dbReference>
<protein>
    <submittedName>
        <fullName evidence="3">Tripartite-type tricarboxylate transporter receptor subunit TctC</fullName>
    </submittedName>
</protein>
<dbReference type="CDD" id="cd13578">
    <property type="entry name" value="PBP2_Bug27"/>
    <property type="match status" value="1"/>
</dbReference>
<dbReference type="InterPro" id="IPR005064">
    <property type="entry name" value="BUG"/>
</dbReference>
<dbReference type="AlphaFoldDB" id="A0A4Q7N810"/>
<dbReference type="RefSeq" id="WP_165404748.1">
    <property type="nucleotide sequence ID" value="NZ_SGXC01000003.1"/>
</dbReference>
<comment type="caution">
    <text evidence="3">The sequence shown here is derived from an EMBL/GenBank/DDBJ whole genome shotgun (WGS) entry which is preliminary data.</text>
</comment>
<dbReference type="InterPro" id="IPR042100">
    <property type="entry name" value="Bug_dom1"/>
</dbReference>
<evidence type="ECO:0000256" key="1">
    <source>
        <dbReference type="ARBA" id="ARBA00006987"/>
    </source>
</evidence>
<keyword evidence="2" id="KW-0732">Signal</keyword>
<comment type="similarity">
    <text evidence="1">Belongs to the UPF0065 (bug) family.</text>
</comment>
<dbReference type="PANTHER" id="PTHR42928:SF5">
    <property type="entry name" value="BLR1237 PROTEIN"/>
    <property type="match status" value="1"/>
</dbReference>
<dbReference type="Proteomes" id="UP000292445">
    <property type="component" value="Unassembled WGS sequence"/>
</dbReference>
<dbReference type="Gene3D" id="3.40.190.10">
    <property type="entry name" value="Periplasmic binding protein-like II"/>
    <property type="match status" value="1"/>
</dbReference>
<evidence type="ECO:0000313" key="4">
    <source>
        <dbReference type="Proteomes" id="UP000292445"/>
    </source>
</evidence>
<reference evidence="3 4" key="1">
    <citation type="submission" date="2019-02" db="EMBL/GenBank/DDBJ databases">
        <title>Genomic Encyclopedia of Type Strains, Phase IV (KMG-IV): sequencing the most valuable type-strain genomes for metagenomic binning, comparative biology and taxonomic classification.</title>
        <authorList>
            <person name="Goeker M."/>
        </authorList>
    </citation>
    <scope>NUCLEOTIDE SEQUENCE [LARGE SCALE GENOMIC DNA]</scope>
    <source>
        <strain evidence="3 4">K24</strain>
    </source>
</reference>
<dbReference type="PIRSF" id="PIRSF017082">
    <property type="entry name" value="YflP"/>
    <property type="match status" value="1"/>
</dbReference>
<proteinExistence type="inferred from homology"/>
<accession>A0A4Q7N810</accession>
<feature type="chain" id="PRO_5020459359" evidence="2">
    <location>
        <begin position="24"/>
        <end position="325"/>
    </location>
</feature>
<evidence type="ECO:0000313" key="3">
    <source>
        <dbReference type="EMBL" id="RZS78149.1"/>
    </source>
</evidence>
<sequence length="325" mass="33961">MKTLPAISLWTALAVAFVPAAHAQSGAYPSRPVKMVVGWSPGGATDLLARMVSTELSQQLGQQVVVDNRPGANGTIGHAQVAAAPADGYTLILATNSTYAIAEHLYKSLSYRHERDLAPVSLLASSPLILAVRPTLEATGVKDLLALARKQPGRLNVASGGNGSTSHLAAELFMSLTGISMTHVPYKGGGPANNAVAAGEVDAAFLDLGVALPFAAAGRLKAIAVTGTSRSPLLPDVPTVGESGVPSFESTTNFALFAPAGTPRPIIDRLHQAVHKVLSGNDLRDKLRRQGVEIVDSSPDELRRAAAAESAKWARIIRERHISLD</sequence>
<gene>
    <name evidence="3" type="ORF">EV675_4790</name>
</gene>